<dbReference type="Pfam" id="PF14309">
    <property type="entry name" value="DUF4378"/>
    <property type="match status" value="1"/>
</dbReference>
<organism evidence="4 5">
    <name type="scientific">Papaver nudicaule</name>
    <name type="common">Iceland poppy</name>
    <dbReference type="NCBI Taxonomy" id="74823"/>
    <lineage>
        <taxon>Eukaryota</taxon>
        <taxon>Viridiplantae</taxon>
        <taxon>Streptophyta</taxon>
        <taxon>Embryophyta</taxon>
        <taxon>Tracheophyta</taxon>
        <taxon>Spermatophyta</taxon>
        <taxon>Magnoliopsida</taxon>
        <taxon>Ranunculales</taxon>
        <taxon>Papaveraceae</taxon>
        <taxon>Papaveroideae</taxon>
        <taxon>Papaver</taxon>
    </lineage>
</organism>
<feature type="compositionally biased region" description="Basic and acidic residues" evidence="1">
    <location>
        <begin position="388"/>
        <end position="397"/>
    </location>
</feature>
<dbReference type="PANTHER" id="PTHR40836:SF4">
    <property type="entry name" value="RB1-INDUCIBLE COILED-COIL PROTEIN"/>
    <property type="match status" value="1"/>
</dbReference>
<feature type="region of interest" description="Disordered" evidence="1">
    <location>
        <begin position="388"/>
        <end position="417"/>
    </location>
</feature>
<feature type="compositionally biased region" description="Basic and acidic residues" evidence="1">
    <location>
        <begin position="289"/>
        <end position="298"/>
    </location>
</feature>
<protein>
    <recommendedName>
        <fullName evidence="6">DUF4378 domain-containing protein</fullName>
    </recommendedName>
</protein>
<evidence type="ECO:0000313" key="5">
    <source>
        <dbReference type="Proteomes" id="UP001177140"/>
    </source>
</evidence>
<feature type="domain" description="DUF4378" evidence="2">
    <location>
        <begin position="754"/>
        <end position="924"/>
    </location>
</feature>
<dbReference type="AlphaFoldDB" id="A0AA41SKZ1"/>
<reference evidence="4" key="1">
    <citation type="submission" date="2022-03" db="EMBL/GenBank/DDBJ databases">
        <title>A functionally conserved STORR gene fusion in Papaver species that diverged 16.8 million years ago.</title>
        <authorList>
            <person name="Catania T."/>
        </authorList>
    </citation>
    <scope>NUCLEOTIDE SEQUENCE</scope>
    <source>
        <strain evidence="4">S-191538</strain>
    </source>
</reference>
<dbReference type="Proteomes" id="UP001177140">
    <property type="component" value="Unassembled WGS sequence"/>
</dbReference>
<feature type="compositionally biased region" description="Basic and acidic residues" evidence="1">
    <location>
        <begin position="179"/>
        <end position="189"/>
    </location>
</feature>
<dbReference type="PANTHER" id="PTHR40836">
    <property type="entry name" value="RB1-INDUCIBLE COILED-COIL PROTEIN"/>
    <property type="match status" value="1"/>
</dbReference>
<feature type="compositionally biased region" description="Basic and acidic residues" evidence="1">
    <location>
        <begin position="151"/>
        <end position="166"/>
    </location>
</feature>
<dbReference type="InterPro" id="IPR032795">
    <property type="entry name" value="DUF3741-assoc"/>
</dbReference>
<sequence>MGGGLLHLFDFHQSSAARKLRKQKINTDGLEAPRNSLELPNETSQCYNCFGENIPCTFQAMTTNSSKHTSSAIDEDPVREMILEEISKELETKRKVPSVVARLMGMDTIPTETKSATSIQVKKAGMIDPDLPRKERNGSVRRSPLGLKSSKQAEHSVHYPSPERESRKSRRSRKSKKPQPREHPQEEELQKFKKDFEAWQAARVWENTKIVDLGNIPRRWLAQEHLNKEKMALYADINRMKANDQKPKEIKGQKSKPDLKSRSQEESLSRSGRKDMFQDNQSECFTKTSPKEDTVSHSGRKDLLEEYQNEWFTSRSGSTEFEQVSLMSDADKQEKSDVPTRIVILKPGPDRVAASEDSWTESSEIVEEEGSIKDFLEEVKERLRFEMQGKSTKRDNARGGGIETPFSEKPSNPRQIARHIAKQVRESVTKDMGVNLLRSESFRSYASEIQVSEPNSPDFNNRDAMKFLSERLRNVLKPDPVGDMSPVVGGSSRASPLVDYDERRPRPTGNILKTVNRGNYWEHVKDELEMQSRSFRYGHDYDDGLRMGEKSPRNLVRSMSAPSGSSFAKLLSEDRHISTGTHMWRKHETTGNFSAEVSKSRKEKLSFRGKVSSLRHSLSFRGRLFGRKIQFAEDMESVDSNSVRDDSMCGSSSLMNLENVLDNSTEVPPSPASFCSTPRNDYYRSNWDHPSPVSTLDVPSIEDHTVSDVFRDISSNLSELRRQLNKLGVDGSECTSIQEPQEPVLVDLEDHAEVYIRDVLVISGLYDGSSQWSFTRWDPLAKPISNWVFEKVEESYDKRAEETESAGDHIEMSKVDHKVLFDLINEALSTILGPSLAMSKFKRKLMGSTKMPPPRGKKLLDVVWKTIFMYLYPESDGCYYYYSLDGMIARDLGRNPWLPSGMDEDVELVGRDMENWILRELIGEIVKDLL</sequence>
<evidence type="ECO:0000256" key="1">
    <source>
        <dbReference type="SAM" id="MobiDB-lite"/>
    </source>
</evidence>
<gene>
    <name evidence="4" type="ORF">MKW94_017987</name>
</gene>
<evidence type="ECO:0000259" key="3">
    <source>
        <dbReference type="Pfam" id="PF14383"/>
    </source>
</evidence>
<dbReference type="InterPro" id="IPR025486">
    <property type="entry name" value="DUF4378"/>
</dbReference>
<feature type="compositionally biased region" description="Polar residues" evidence="1">
    <location>
        <begin position="278"/>
        <end position="288"/>
    </location>
</feature>
<evidence type="ECO:0000313" key="4">
    <source>
        <dbReference type="EMBL" id="MCL7038637.1"/>
    </source>
</evidence>
<feature type="region of interest" description="Disordered" evidence="1">
    <location>
        <begin position="239"/>
        <end position="298"/>
    </location>
</feature>
<evidence type="ECO:0000259" key="2">
    <source>
        <dbReference type="Pfam" id="PF14309"/>
    </source>
</evidence>
<feature type="region of interest" description="Disordered" evidence="1">
    <location>
        <begin position="478"/>
        <end position="511"/>
    </location>
</feature>
<feature type="domain" description="DUF3741" evidence="3">
    <location>
        <begin position="93"/>
        <end position="113"/>
    </location>
</feature>
<dbReference type="EMBL" id="JAJJMA010192539">
    <property type="protein sequence ID" value="MCL7038637.1"/>
    <property type="molecule type" value="Genomic_DNA"/>
</dbReference>
<proteinExistence type="predicted"/>
<evidence type="ECO:0008006" key="6">
    <source>
        <dbReference type="Google" id="ProtNLM"/>
    </source>
</evidence>
<feature type="compositionally biased region" description="Basic and acidic residues" evidence="1">
    <location>
        <begin position="239"/>
        <end position="277"/>
    </location>
</feature>
<accession>A0AA41SKZ1</accession>
<name>A0AA41SKZ1_PAPNU</name>
<keyword evidence="5" id="KW-1185">Reference proteome</keyword>
<feature type="compositionally biased region" description="Basic residues" evidence="1">
    <location>
        <begin position="167"/>
        <end position="178"/>
    </location>
</feature>
<feature type="region of interest" description="Disordered" evidence="1">
    <location>
        <begin position="114"/>
        <end position="189"/>
    </location>
</feature>
<dbReference type="Pfam" id="PF14383">
    <property type="entry name" value="VARLMGL"/>
    <property type="match status" value="1"/>
</dbReference>
<comment type="caution">
    <text evidence="4">The sequence shown here is derived from an EMBL/GenBank/DDBJ whole genome shotgun (WGS) entry which is preliminary data.</text>
</comment>